<gene>
    <name evidence="2" type="ordered locus">Msp_0469</name>
</gene>
<accession>Q2NH34</accession>
<reference evidence="2 3" key="1">
    <citation type="journal article" date="2006" name="J. Bacteriol.">
        <title>The genome sequence of Methanosphaera stadtmanae reveals why this human intestinal archaeon is restricted to methanol and H2 for methane formation and ATP synthesis.</title>
        <authorList>
            <person name="Fricke W.F."/>
            <person name="Seedorf H."/>
            <person name="Henne A."/>
            <person name="Kruer M."/>
            <person name="Liesegang H."/>
            <person name="Hedderich R."/>
            <person name="Gottschalk G."/>
            <person name="Thauer R.K."/>
        </authorList>
    </citation>
    <scope>NUCLEOTIDE SEQUENCE [LARGE SCALE GENOMIC DNA]</scope>
    <source>
        <strain evidence="3">ATCC 43021 / DSM 3091 / JCM 11832 / MCB-3</strain>
    </source>
</reference>
<dbReference type="STRING" id="339860.Msp_0469"/>
<dbReference type="AlphaFoldDB" id="Q2NH34"/>
<dbReference type="HOGENOM" id="CLU_083612_0_0_2"/>
<dbReference type="KEGG" id="mst:Msp_0469"/>
<dbReference type="Proteomes" id="UP000001931">
    <property type="component" value="Chromosome"/>
</dbReference>
<evidence type="ECO:0000313" key="3">
    <source>
        <dbReference type="Proteomes" id="UP000001931"/>
    </source>
</evidence>
<keyword evidence="1" id="KW-0175">Coiled coil</keyword>
<feature type="coiled-coil region" evidence="1">
    <location>
        <begin position="196"/>
        <end position="246"/>
    </location>
</feature>
<dbReference type="InterPro" id="IPR025503">
    <property type="entry name" value="DUF4391"/>
</dbReference>
<dbReference type="GeneID" id="3855120"/>
<sequence>MDLYKDLLNYPDECLDNRKIHKTLIYENGDLKTRDKKIIEQNIELITWKYAFTKEDLNIPFYVDEIREYLEVEIVEIQLRKKQKIKRIADILFRTMPHPSLLFFRYKNEVNIYAAHVKKHGSDYSIFTYEEEMIKTGWINFNQINKKTEKLMNDLKLENLNNMNFYTLYNDVYNALINYRSYILKNEKTGTFIDEKKKILKEIDEIENNIKELKTQIKKDINFNEVVELNIQINEYEKEKVELINRL</sequence>
<evidence type="ECO:0008006" key="4">
    <source>
        <dbReference type="Google" id="ProtNLM"/>
    </source>
</evidence>
<keyword evidence="3" id="KW-1185">Reference proteome</keyword>
<protein>
    <recommendedName>
        <fullName evidence="4">DUF4391 domain-containing protein</fullName>
    </recommendedName>
</protein>
<dbReference type="RefSeq" id="WP_011406069.1">
    <property type="nucleotide sequence ID" value="NC_007681.1"/>
</dbReference>
<proteinExistence type="predicted"/>
<dbReference type="EMBL" id="CP000102">
    <property type="protein sequence ID" value="ABC56869.1"/>
    <property type="molecule type" value="Genomic_DNA"/>
</dbReference>
<evidence type="ECO:0000256" key="1">
    <source>
        <dbReference type="SAM" id="Coils"/>
    </source>
</evidence>
<dbReference type="Pfam" id="PF14335">
    <property type="entry name" value="DUF4391"/>
    <property type="match status" value="1"/>
</dbReference>
<evidence type="ECO:0000313" key="2">
    <source>
        <dbReference type="EMBL" id="ABC56869.1"/>
    </source>
</evidence>
<name>Q2NH34_METST</name>
<dbReference type="OrthoDB" id="82515at2157"/>
<organism evidence="2 3">
    <name type="scientific">Methanosphaera stadtmanae (strain ATCC 43021 / DSM 3091 / JCM 11832 / MCB-3)</name>
    <dbReference type="NCBI Taxonomy" id="339860"/>
    <lineage>
        <taxon>Archaea</taxon>
        <taxon>Methanobacteriati</taxon>
        <taxon>Methanobacteriota</taxon>
        <taxon>Methanomada group</taxon>
        <taxon>Methanobacteria</taxon>
        <taxon>Methanobacteriales</taxon>
        <taxon>Methanobacteriaceae</taxon>
        <taxon>Methanosphaera</taxon>
    </lineage>
</organism>